<organism evidence="22">
    <name type="scientific">hydrothermal vent metagenome</name>
    <dbReference type="NCBI Taxonomy" id="652676"/>
    <lineage>
        <taxon>unclassified sequences</taxon>
        <taxon>metagenomes</taxon>
        <taxon>ecological metagenomes</taxon>
    </lineage>
</organism>
<dbReference type="InterPro" id="IPR041616">
    <property type="entry name" value="PheRS_beta_core"/>
</dbReference>
<dbReference type="EC" id="6.1.1.20" evidence="5"/>
<dbReference type="GO" id="GO:0006432">
    <property type="term" value="P:phenylalanyl-tRNA aminoacylation"/>
    <property type="evidence" value="ECO:0007669"/>
    <property type="project" value="InterPro"/>
</dbReference>
<comment type="similarity">
    <text evidence="3">Belongs to the phenylalanyl-tRNA synthetase beta subunit family. Type 1 subfamily.</text>
</comment>
<reference evidence="22" key="1">
    <citation type="submission" date="2018-06" db="EMBL/GenBank/DDBJ databases">
        <authorList>
            <person name="Zhirakovskaya E."/>
        </authorList>
    </citation>
    <scope>NUCLEOTIDE SEQUENCE</scope>
</reference>
<evidence type="ECO:0000256" key="15">
    <source>
        <dbReference type="ARBA" id="ARBA00022917"/>
    </source>
</evidence>
<keyword evidence="14" id="KW-0694">RNA-binding</keyword>
<keyword evidence="12" id="KW-0067">ATP-binding</keyword>
<evidence type="ECO:0000259" key="20">
    <source>
        <dbReference type="PROSITE" id="PS51447"/>
    </source>
</evidence>
<evidence type="ECO:0000256" key="12">
    <source>
        <dbReference type="ARBA" id="ARBA00022840"/>
    </source>
</evidence>
<dbReference type="Gene3D" id="3.30.930.10">
    <property type="entry name" value="Bira Bifunctional Protein, Domain 2"/>
    <property type="match status" value="1"/>
</dbReference>
<dbReference type="GO" id="GO:0009328">
    <property type="term" value="C:phenylalanine-tRNA ligase complex"/>
    <property type="evidence" value="ECO:0007669"/>
    <property type="project" value="TreeGrafter"/>
</dbReference>
<dbReference type="SUPFAM" id="SSF50249">
    <property type="entry name" value="Nucleic acid-binding proteins"/>
    <property type="match status" value="1"/>
</dbReference>
<dbReference type="GO" id="GO:0000049">
    <property type="term" value="F:tRNA binding"/>
    <property type="evidence" value="ECO:0007669"/>
    <property type="project" value="UniProtKB-KW"/>
</dbReference>
<dbReference type="InterPro" id="IPR005121">
    <property type="entry name" value="Fdx_antiC-bd"/>
</dbReference>
<dbReference type="InterPro" id="IPR036690">
    <property type="entry name" value="Fdx_antiC-bd_sf"/>
</dbReference>
<dbReference type="SUPFAM" id="SSF56037">
    <property type="entry name" value="PheT/TilS domain"/>
    <property type="match status" value="1"/>
</dbReference>
<evidence type="ECO:0000256" key="9">
    <source>
        <dbReference type="ARBA" id="ARBA00022598"/>
    </source>
</evidence>
<dbReference type="InterPro" id="IPR020825">
    <property type="entry name" value="Phe-tRNA_synthase-like_B3/B4"/>
</dbReference>
<keyword evidence="8" id="KW-0820">tRNA-binding</keyword>
<evidence type="ECO:0000256" key="8">
    <source>
        <dbReference type="ARBA" id="ARBA00022555"/>
    </source>
</evidence>
<evidence type="ECO:0000256" key="18">
    <source>
        <dbReference type="ARBA" id="ARBA00049255"/>
    </source>
</evidence>
<proteinExistence type="inferred from homology"/>
<evidence type="ECO:0000256" key="13">
    <source>
        <dbReference type="ARBA" id="ARBA00022842"/>
    </source>
</evidence>
<dbReference type="NCBIfam" id="TIGR00472">
    <property type="entry name" value="pheT_bact"/>
    <property type="match status" value="1"/>
</dbReference>
<evidence type="ECO:0000256" key="4">
    <source>
        <dbReference type="ARBA" id="ARBA00011209"/>
    </source>
</evidence>
<evidence type="ECO:0000259" key="21">
    <source>
        <dbReference type="PROSITE" id="PS51483"/>
    </source>
</evidence>
<dbReference type="PANTHER" id="PTHR10947:SF0">
    <property type="entry name" value="PHENYLALANINE--TRNA LIGASE BETA SUBUNIT"/>
    <property type="match status" value="1"/>
</dbReference>
<dbReference type="PANTHER" id="PTHR10947">
    <property type="entry name" value="PHENYLALANYL-TRNA SYNTHETASE BETA CHAIN AND LEUCINE-RICH REPEAT-CONTAINING PROTEIN 47"/>
    <property type="match status" value="1"/>
</dbReference>
<comment type="catalytic activity">
    <reaction evidence="18">
        <text>tRNA(Phe) + L-phenylalanine + ATP = L-phenylalanyl-tRNA(Phe) + AMP + diphosphate + H(+)</text>
        <dbReference type="Rhea" id="RHEA:19413"/>
        <dbReference type="Rhea" id="RHEA-COMP:9668"/>
        <dbReference type="Rhea" id="RHEA-COMP:9699"/>
        <dbReference type="ChEBI" id="CHEBI:15378"/>
        <dbReference type="ChEBI" id="CHEBI:30616"/>
        <dbReference type="ChEBI" id="CHEBI:33019"/>
        <dbReference type="ChEBI" id="CHEBI:58095"/>
        <dbReference type="ChEBI" id="CHEBI:78442"/>
        <dbReference type="ChEBI" id="CHEBI:78531"/>
        <dbReference type="ChEBI" id="CHEBI:456215"/>
        <dbReference type="EC" id="6.1.1.20"/>
    </reaction>
</comment>
<keyword evidence="16 22" id="KW-0030">Aminoacyl-tRNA synthetase</keyword>
<dbReference type="InterPro" id="IPR045060">
    <property type="entry name" value="Phe-tRNA-ligase_IIc_bsu"/>
</dbReference>
<evidence type="ECO:0000256" key="7">
    <source>
        <dbReference type="ARBA" id="ARBA00022490"/>
    </source>
</evidence>
<accession>A0A3B0WSX9</accession>
<evidence type="ECO:0000256" key="11">
    <source>
        <dbReference type="ARBA" id="ARBA00022741"/>
    </source>
</evidence>
<dbReference type="Gene3D" id="2.40.50.140">
    <property type="entry name" value="Nucleic acid-binding proteins"/>
    <property type="match status" value="1"/>
</dbReference>
<dbReference type="CDD" id="cd02796">
    <property type="entry name" value="tRNA_bind_bactPheRS"/>
    <property type="match status" value="1"/>
</dbReference>
<dbReference type="SUPFAM" id="SSF55681">
    <property type="entry name" value="Class II aaRS and biotin synthetases"/>
    <property type="match status" value="1"/>
</dbReference>
<dbReference type="InterPro" id="IPR002547">
    <property type="entry name" value="tRNA-bd_dom"/>
</dbReference>
<keyword evidence="11" id="KW-0547">Nucleotide-binding</keyword>
<dbReference type="Gene3D" id="3.30.56.10">
    <property type="match status" value="2"/>
</dbReference>
<dbReference type="PROSITE" id="PS51483">
    <property type="entry name" value="B5"/>
    <property type="match status" value="1"/>
</dbReference>
<dbReference type="HAMAP" id="MF_00283">
    <property type="entry name" value="Phe_tRNA_synth_beta1"/>
    <property type="match status" value="1"/>
</dbReference>
<dbReference type="InterPro" id="IPR012340">
    <property type="entry name" value="NA-bd_OB-fold"/>
</dbReference>
<dbReference type="PROSITE" id="PS51447">
    <property type="entry name" value="FDX_ACB"/>
    <property type="match status" value="1"/>
</dbReference>
<dbReference type="NCBIfam" id="NF045760">
    <property type="entry name" value="YtpR"/>
    <property type="match status" value="1"/>
</dbReference>
<feature type="domain" description="B5" evidence="21">
    <location>
        <begin position="403"/>
        <end position="478"/>
    </location>
</feature>
<evidence type="ECO:0000256" key="10">
    <source>
        <dbReference type="ARBA" id="ARBA00022723"/>
    </source>
</evidence>
<dbReference type="Pfam" id="PF01588">
    <property type="entry name" value="tRNA_bind"/>
    <property type="match status" value="1"/>
</dbReference>
<dbReference type="FunFam" id="3.50.40.10:FF:000001">
    <property type="entry name" value="Phenylalanine--tRNA ligase beta subunit"/>
    <property type="match status" value="1"/>
</dbReference>
<keyword evidence="9 22" id="KW-0436">Ligase</keyword>
<dbReference type="FunFam" id="2.40.50.140:FF:000045">
    <property type="entry name" value="Phenylalanine--tRNA ligase beta subunit"/>
    <property type="match status" value="1"/>
</dbReference>
<dbReference type="GO" id="GO:0004826">
    <property type="term" value="F:phenylalanine-tRNA ligase activity"/>
    <property type="evidence" value="ECO:0007669"/>
    <property type="project" value="UniProtKB-EC"/>
</dbReference>
<dbReference type="InterPro" id="IPR045864">
    <property type="entry name" value="aa-tRNA-synth_II/BPL/LPL"/>
</dbReference>
<keyword evidence="13" id="KW-0460">Magnesium</keyword>
<gene>
    <name evidence="22" type="ORF">MNBD_GAMMA03-1656</name>
</gene>
<dbReference type="InterPro" id="IPR005146">
    <property type="entry name" value="B3/B4_tRNA-bd"/>
</dbReference>
<evidence type="ECO:0000256" key="14">
    <source>
        <dbReference type="ARBA" id="ARBA00022884"/>
    </source>
</evidence>
<dbReference type="InterPro" id="IPR004532">
    <property type="entry name" value="Phe-tRNA-ligase_IIc_bsu_bact"/>
</dbReference>
<evidence type="ECO:0000256" key="2">
    <source>
        <dbReference type="ARBA" id="ARBA00004496"/>
    </source>
</evidence>
<dbReference type="Pfam" id="PF03483">
    <property type="entry name" value="B3_4"/>
    <property type="match status" value="1"/>
</dbReference>
<dbReference type="Pfam" id="PF17759">
    <property type="entry name" value="tRNA_synthFbeta"/>
    <property type="match status" value="1"/>
</dbReference>
<sequence length="796" mass="87275">MKISENWLREWVNPNWDTNTLTEALSLAGLEVDGTEAVAGQFTHVVVGHVLLVEKHPDADKLNVTQVDVGEAEPVQIVCGAKNVVKGMKACCAKVGAVLPGDFKIKKAKLRGVPSHGMLCGAAEIGLSDDGVDGLYVLPDDAPTGMDVRAFLDLNDVMIDVDLTPNRADCLSVEGLARDLHAISDAPFNIPFKEVKIATSGVCLQGIQVLEQADCPKYLGCVVSEFNQKANTPLWMVQKLQRSGLRAIDLVVDITNYVLLELGQPMHAFDLDKLQGDVQVRKAKAGEKFTSLDNKELILKEDSLVISDDSGVIALAGIMGGLSTSVTNETTRIFFECAHFAPLAITGKARQYGLHTDSSHRFERGVDPLLPERALNRALQLFTEIAGGIVSEVQSVISVAELPKPSVIELRKITIENRLGVKIDDAKIVQIFESLGFDIVATEFGWNLTAPSYRFDMAIEMDLIEEVGRIFGYNNLPETPVLAPMTLNELPESEQSLLALKNALVQRGYNEVITYSFVEEGKQKLLEPELPYVLLKNPISDDMKAMRTNLFSGLLQSVAYNQNRQQPRVRLFESGLVFYKNDSDPTGATQVAMFGGVITGKVAASGWDEEERLVDFFDVKGDVETLIRMSHQLAHIRFEPCAHPALHPGQSATIVKDGKEVGMIGQLHPSLVKPMGVSGKVYLFQIRQDALMRMQVPVAQMVSKFPEVQRDLAFVVDEGVAVQALIDSIIAVKSDILNAVELFDIYRGQGVEASQKSIALTLKIQHKERTLQDEEVDALITQVLTSAKQAVNAELR</sequence>
<dbReference type="InterPro" id="IPR005147">
    <property type="entry name" value="tRNA_synthase_B5-dom"/>
</dbReference>
<evidence type="ECO:0000313" key="22">
    <source>
        <dbReference type="EMBL" id="VAW46794.1"/>
    </source>
</evidence>
<dbReference type="InterPro" id="IPR009061">
    <property type="entry name" value="DNA-bd_dom_put_sf"/>
</dbReference>
<comment type="cofactor">
    <cofactor evidence="1">
        <name>Mg(2+)</name>
        <dbReference type="ChEBI" id="CHEBI:18420"/>
    </cofactor>
</comment>
<dbReference type="AlphaFoldDB" id="A0A3B0WSX9"/>
<dbReference type="GO" id="GO:0005524">
    <property type="term" value="F:ATP binding"/>
    <property type="evidence" value="ECO:0007669"/>
    <property type="project" value="UniProtKB-KW"/>
</dbReference>
<evidence type="ECO:0000256" key="3">
    <source>
        <dbReference type="ARBA" id="ARBA00008653"/>
    </source>
</evidence>
<dbReference type="CDD" id="cd00769">
    <property type="entry name" value="PheRS_beta_core"/>
    <property type="match status" value="1"/>
</dbReference>
<dbReference type="InterPro" id="IPR033714">
    <property type="entry name" value="tRNA_bind_bactPheRS"/>
</dbReference>
<keyword evidence="7" id="KW-0963">Cytoplasm</keyword>
<dbReference type="GO" id="GO:0000287">
    <property type="term" value="F:magnesium ion binding"/>
    <property type="evidence" value="ECO:0007669"/>
    <property type="project" value="InterPro"/>
</dbReference>
<dbReference type="Pfam" id="PF03484">
    <property type="entry name" value="B5"/>
    <property type="match status" value="1"/>
</dbReference>
<comment type="subunit">
    <text evidence="4">Tetramer of two alpha and two beta subunits.</text>
</comment>
<evidence type="ECO:0000256" key="1">
    <source>
        <dbReference type="ARBA" id="ARBA00001946"/>
    </source>
</evidence>
<feature type="domain" description="TRNA-binding" evidence="19">
    <location>
        <begin position="39"/>
        <end position="149"/>
    </location>
</feature>
<dbReference type="SUPFAM" id="SSF46955">
    <property type="entry name" value="Putative DNA-binding domain"/>
    <property type="match status" value="1"/>
</dbReference>
<evidence type="ECO:0000259" key="19">
    <source>
        <dbReference type="PROSITE" id="PS50886"/>
    </source>
</evidence>
<dbReference type="EMBL" id="UOFC01000113">
    <property type="protein sequence ID" value="VAW46794.1"/>
    <property type="molecule type" value="Genomic_DNA"/>
</dbReference>
<evidence type="ECO:0000256" key="16">
    <source>
        <dbReference type="ARBA" id="ARBA00023146"/>
    </source>
</evidence>
<dbReference type="Pfam" id="PF03147">
    <property type="entry name" value="FDX-ACB"/>
    <property type="match status" value="1"/>
</dbReference>
<dbReference type="FunFam" id="3.30.930.10:FF:000022">
    <property type="entry name" value="Phenylalanine--tRNA ligase beta subunit"/>
    <property type="match status" value="1"/>
</dbReference>
<evidence type="ECO:0000256" key="6">
    <source>
        <dbReference type="ARBA" id="ARBA00017032"/>
    </source>
</evidence>
<dbReference type="Gene3D" id="3.50.40.10">
    <property type="entry name" value="Phenylalanyl-trna Synthetase, Chain B, domain 3"/>
    <property type="match status" value="1"/>
</dbReference>
<dbReference type="Gene3D" id="3.30.70.380">
    <property type="entry name" value="Ferrodoxin-fold anticodon-binding domain"/>
    <property type="match status" value="1"/>
</dbReference>
<feature type="domain" description="FDX-ACB" evidence="20">
    <location>
        <begin position="703"/>
        <end position="796"/>
    </location>
</feature>
<dbReference type="SUPFAM" id="SSF54991">
    <property type="entry name" value="Anticodon-binding domain of PheRS"/>
    <property type="match status" value="1"/>
</dbReference>
<keyword evidence="15" id="KW-0648">Protein biosynthesis</keyword>
<comment type="subcellular location">
    <subcellularLocation>
        <location evidence="2">Cytoplasm</location>
    </subcellularLocation>
</comment>
<dbReference type="FunFam" id="3.30.70.380:FF:000001">
    <property type="entry name" value="Phenylalanine--tRNA ligase beta subunit"/>
    <property type="match status" value="1"/>
</dbReference>
<protein>
    <recommendedName>
        <fullName evidence="6">Phenylalanine--tRNA ligase beta subunit</fullName>
        <ecNumber evidence="5">6.1.1.20</ecNumber>
    </recommendedName>
    <alternativeName>
        <fullName evidence="17">Phenylalanyl-tRNA synthetase beta subunit</fullName>
    </alternativeName>
</protein>
<name>A0A3B0WSX9_9ZZZZ</name>
<keyword evidence="10" id="KW-0479">Metal-binding</keyword>
<dbReference type="SMART" id="SM00896">
    <property type="entry name" value="FDX-ACB"/>
    <property type="match status" value="1"/>
</dbReference>
<evidence type="ECO:0000256" key="17">
    <source>
        <dbReference type="ARBA" id="ARBA00033189"/>
    </source>
</evidence>
<dbReference type="SMART" id="SM00874">
    <property type="entry name" value="B5"/>
    <property type="match status" value="1"/>
</dbReference>
<evidence type="ECO:0000256" key="5">
    <source>
        <dbReference type="ARBA" id="ARBA00012814"/>
    </source>
</evidence>
<dbReference type="PROSITE" id="PS50886">
    <property type="entry name" value="TRBD"/>
    <property type="match status" value="1"/>
</dbReference>
<dbReference type="SMART" id="SM00873">
    <property type="entry name" value="B3_4"/>
    <property type="match status" value="1"/>
</dbReference>